<name>A0ABX4BJD0_FLAFR</name>
<proteinExistence type="inferred from homology"/>
<dbReference type="RefSeq" id="WP_074657891.1">
    <property type="nucleotide sequence ID" value="NZ_MUGV01000065.1"/>
</dbReference>
<dbReference type="InterPro" id="IPR000055">
    <property type="entry name" value="Restrct_endonuc_typeI_TRD"/>
</dbReference>
<dbReference type="CDD" id="cd17246">
    <property type="entry name" value="RMtype1_S_SonII-TRD2-CR2_like"/>
    <property type="match status" value="1"/>
</dbReference>
<evidence type="ECO:0000256" key="2">
    <source>
        <dbReference type="ARBA" id="ARBA00022747"/>
    </source>
</evidence>
<evidence type="ECO:0000256" key="1">
    <source>
        <dbReference type="ARBA" id="ARBA00010923"/>
    </source>
</evidence>
<dbReference type="CDD" id="cd17250">
    <property type="entry name" value="RMtype1_S_Eco4255II_TRD2-CR2_like"/>
    <property type="match status" value="1"/>
</dbReference>
<dbReference type="SUPFAM" id="SSF116734">
    <property type="entry name" value="DNA methylase specificity domain"/>
    <property type="match status" value="2"/>
</dbReference>
<gene>
    <name evidence="5" type="ORF">B0A65_22960</name>
</gene>
<dbReference type="EMBL" id="MUGV01000065">
    <property type="protein sequence ID" value="OXA74853.1"/>
    <property type="molecule type" value="Genomic_DNA"/>
</dbReference>
<evidence type="ECO:0000313" key="5">
    <source>
        <dbReference type="EMBL" id="OXA74853.1"/>
    </source>
</evidence>
<dbReference type="Gene3D" id="3.90.220.20">
    <property type="entry name" value="DNA methylase specificity domains"/>
    <property type="match status" value="2"/>
</dbReference>
<evidence type="ECO:0000313" key="6">
    <source>
        <dbReference type="Proteomes" id="UP000198382"/>
    </source>
</evidence>
<feature type="domain" description="Type I restriction modification DNA specificity" evidence="4">
    <location>
        <begin position="217"/>
        <end position="393"/>
    </location>
</feature>
<keyword evidence="3" id="KW-0238">DNA-binding</keyword>
<dbReference type="PANTHER" id="PTHR43140:SF1">
    <property type="entry name" value="TYPE I RESTRICTION ENZYME ECOKI SPECIFICITY SUBUNIT"/>
    <property type="match status" value="1"/>
</dbReference>
<sequence length="416" mass="47229">MLENKKLPKDWNWVKLGDTFKIVSGNTPKGLEKNSNTGDFQFYKVSDMNLTGNEIRMNTSNIKLTEEEVSKLKIKIYPKGTVIFPKRGGAILTNKKRLLSKDASFDLNVMGVLPNEKVTSNFLFYWFQKLDLAKIYDGSNVPQINNKNVAPLDFPLPPLETQQAIVSKIEELFSELDKGIEDLKTAQQQLKIYRQSVLKWAFEGKLTNTKVKKGELPKGWKIVKVGDISLKVTDGEHATPKRTESGIYLLSARNIQNGYLALSNVDYIPQDEYNRIIKRCNPEEGDILISCSGSIGRICRVPKDLKFGMVRSVALVKMDWSQYDSKYFEYLFQSPILQRQIENGKKATAQANLFLGPIKNLDLIICNLEEQYQVVQEIESRLSVADKMEESIAQSLKQAEALRQSILKKAFSGELI</sequence>
<protein>
    <recommendedName>
        <fullName evidence="4">Type I restriction modification DNA specificity domain-containing protein</fullName>
    </recommendedName>
</protein>
<organism evidence="5 6">
    <name type="scientific">Flavobacterium frigidimaris</name>
    <dbReference type="NCBI Taxonomy" id="262320"/>
    <lineage>
        <taxon>Bacteria</taxon>
        <taxon>Pseudomonadati</taxon>
        <taxon>Bacteroidota</taxon>
        <taxon>Flavobacteriia</taxon>
        <taxon>Flavobacteriales</taxon>
        <taxon>Flavobacteriaceae</taxon>
        <taxon>Flavobacterium</taxon>
    </lineage>
</organism>
<keyword evidence="6" id="KW-1185">Reference proteome</keyword>
<evidence type="ECO:0000259" key="4">
    <source>
        <dbReference type="Pfam" id="PF01420"/>
    </source>
</evidence>
<comment type="similarity">
    <text evidence="1">Belongs to the type-I restriction system S methylase family.</text>
</comment>
<accession>A0ABX4BJD0</accession>
<keyword evidence="2" id="KW-0680">Restriction system</keyword>
<dbReference type="InterPro" id="IPR044946">
    <property type="entry name" value="Restrct_endonuc_typeI_TRD_sf"/>
</dbReference>
<dbReference type="Proteomes" id="UP000198382">
    <property type="component" value="Unassembled WGS sequence"/>
</dbReference>
<dbReference type="InterPro" id="IPR051212">
    <property type="entry name" value="Type-I_RE_S_subunit"/>
</dbReference>
<reference evidence="5 6" key="1">
    <citation type="submission" date="2016-11" db="EMBL/GenBank/DDBJ databases">
        <title>Whole genomes of Flavobacteriaceae.</title>
        <authorList>
            <person name="Stine C."/>
            <person name="Li C."/>
            <person name="Tadesse D."/>
        </authorList>
    </citation>
    <scope>NUCLEOTIDE SEQUENCE [LARGE SCALE GENOMIC DNA]</scope>
    <source>
        <strain evidence="5 6">DSM 15937</strain>
    </source>
</reference>
<feature type="domain" description="Type I restriction modification DNA specificity" evidence="4">
    <location>
        <begin position="8"/>
        <end position="181"/>
    </location>
</feature>
<dbReference type="PANTHER" id="PTHR43140">
    <property type="entry name" value="TYPE-1 RESTRICTION ENZYME ECOKI SPECIFICITY PROTEIN"/>
    <property type="match status" value="1"/>
</dbReference>
<dbReference type="Pfam" id="PF01420">
    <property type="entry name" value="Methylase_S"/>
    <property type="match status" value="2"/>
</dbReference>
<comment type="caution">
    <text evidence="5">The sequence shown here is derived from an EMBL/GenBank/DDBJ whole genome shotgun (WGS) entry which is preliminary data.</text>
</comment>
<evidence type="ECO:0000256" key="3">
    <source>
        <dbReference type="ARBA" id="ARBA00023125"/>
    </source>
</evidence>